<dbReference type="Proteomes" id="UP000324222">
    <property type="component" value="Unassembled WGS sequence"/>
</dbReference>
<reference evidence="1 2" key="1">
    <citation type="submission" date="2019-05" db="EMBL/GenBank/DDBJ databases">
        <title>Another draft genome of Portunus trituberculatus and its Hox gene families provides insights of decapod evolution.</title>
        <authorList>
            <person name="Jeong J.-H."/>
            <person name="Song I."/>
            <person name="Kim S."/>
            <person name="Choi T."/>
            <person name="Kim D."/>
            <person name="Ryu S."/>
            <person name="Kim W."/>
        </authorList>
    </citation>
    <scope>NUCLEOTIDE SEQUENCE [LARGE SCALE GENOMIC DNA]</scope>
    <source>
        <tissue evidence="1">Muscle</tissue>
    </source>
</reference>
<sequence length="64" mass="6773">MAAQPHDSSSSLAFPPYLCVSLSPSPPLLTYFSSLYGQLASSRAAHRKCPAVNNNMAAAMTQCL</sequence>
<evidence type="ECO:0000313" key="1">
    <source>
        <dbReference type="EMBL" id="MPC84819.1"/>
    </source>
</evidence>
<protein>
    <submittedName>
        <fullName evidence="1">Uncharacterized protein</fullName>
    </submittedName>
</protein>
<dbReference type="EMBL" id="VSRR010066515">
    <property type="protein sequence ID" value="MPC84819.1"/>
    <property type="molecule type" value="Genomic_DNA"/>
</dbReference>
<comment type="caution">
    <text evidence="1">The sequence shown here is derived from an EMBL/GenBank/DDBJ whole genome shotgun (WGS) entry which is preliminary data.</text>
</comment>
<organism evidence="1 2">
    <name type="scientific">Portunus trituberculatus</name>
    <name type="common">Swimming crab</name>
    <name type="synonym">Neptunus trituberculatus</name>
    <dbReference type="NCBI Taxonomy" id="210409"/>
    <lineage>
        <taxon>Eukaryota</taxon>
        <taxon>Metazoa</taxon>
        <taxon>Ecdysozoa</taxon>
        <taxon>Arthropoda</taxon>
        <taxon>Crustacea</taxon>
        <taxon>Multicrustacea</taxon>
        <taxon>Malacostraca</taxon>
        <taxon>Eumalacostraca</taxon>
        <taxon>Eucarida</taxon>
        <taxon>Decapoda</taxon>
        <taxon>Pleocyemata</taxon>
        <taxon>Brachyura</taxon>
        <taxon>Eubrachyura</taxon>
        <taxon>Portunoidea</taxon>
        <taxon>Portunidae</taxon>
        <taxon>Portuninae</taxon>
        <taxon>Portunus</taxon>
    </lineage>
</organism>
<dbReference type="AlphaFoldDB" id="A0A5B7IRR7"/>
<proteinExistence type="predicted"/>
<evidence type="ECO:0000313" key="2">
    <source>
        <dbReference type="Proteomes" id="UP000324222"/>
    </source>
</evidence>
<accession>A0A5B7IRR7</accession>
<name>A0A5B7IRR7_PORTR</name>
<gene>
    <name evidence="1" type="ORF">E2C01_079569</name>
</gene>
<keyword evidence="2" id="KW-1185">Reference proteome</keyword>